<keyword evidence="1" id="KW-0807">Transducer</keyword>
<proteinExistence type="predicted"/>
<protein>
    <submittedName>
        <fullName evidence="5">Chemotaxis protein</fullName>
    </submittedName>
</protein>
<keyword evidence="3" id="KW-0812">Transmembrane</keyword>
<feature type="coiled-coil region" evidence="2">
    <location>
        <begin position="246"/>
        <end position="280"/>
    </location>
</feature>
<dbReference type="Pfam" id="PF00015">
    <property type="entry name" value="MCPsignal"/>
    <property type="match status" value="1"/>
</dbReference>
<comment type="caution">
    <text evidence="5">The sequence shown here is derived from an EMBL/GenBank/DDBJ whole genome shotgun (WGS) entry which is preliminary data.</text>
</comment>
<name>A0A7C5Z7F5_9FIRM</name>
<dbReference type="SUPFAM" id="SSF58104">
    <property type="entry name" value="Methyl-accepting chemotaxis protein (MCP) signaling domain"/>
    <property type="match status" value="1"/>
</dbReference>
<evidence type="ECO:0000256" key="1">
    <source>
        <dbReference type="PROSITE-ProRule" id="PRU00284"/>
    </source>
</evidence>
<evidence type="ECO:0000259" key="4">
    <source>
        <dbReference type="PROSITE" id="PS50111"/>
    </source>
</evidence>
<dbReference type="EMBL" id="DRUZ01000024">
    <property type="protein sequence ID" value="HHS01238.1"/>
    <property type="molecule type" value="Genomic_DNA"/>
</dbReference>
<feature type="domain" description="Methyl-accepting transducer" evidence="4">
    <location>
        <begin position="144"/>
        <end position="313"/>
    </location>
</feature>
<evidence type="ECO:0000256" key="3">
    <source>
        <dbReference type="SAM" id="Phobius"/>
    </source>
</evidence>
<dbReference type="GO" id="GO:0007165">
    <property type="term" value="P:signal transduction"/>
    <property type="evidence" value="ECO:0007669"/>
    <property type="project" value="UniProtKB-KW"/>
</dbReference>
<dbReference type="Gene3D" id="1.10.287.950">
    <property type="entry name" value="Methyl-accepting chemotaxis protein"/>
    <property type="match status" value="1"/>
</dbReference>
<reference evidence="5" key="1">
    <citation type="journal article" date="2020" name="mSystems">
        <title>Genome- and Community-Level Interaction Insights into Carbon Utilization and Element Cycling Functions of Hydrothermarchaeota in Hydrothermal Sediment.</title>
        <authorList>
            <person name="Zhou Z."/>
            <person name="Liu Y."/>
            <person name="Xu W."/>
            <person name="Pan J."/>
            <person name="Luo Z.H."/>
            <person name="Li M."/>
        </authorList>
    </citation>
    <scope>NUCLEOTIDE SEQUENCE [LARGE SCALE GENOMIC DNA]</scope>
    <source>
        <strain evidence="5">SpSt-102</strain>
    </source>
</reference>
<evidence type="ECO:0000256" key="2">
    <source>
        <dbReference type="SAM" id="Coils"/>
    </source>
</evidence>
<keyword evidence="3" id="KW-1133">Transmembrane helix</keyword>
<dbReference type="AlphaFoldDB" id="A0A7C5Z7F5"/>
<dbReference type="GO" id="GO:0016020">
    <property type="term" value="C:membrane"/>
    <property type="evidence" value="ECO:0007669"/>
    <property type="project" value="InterPro"/>
</dbReference>
<keyword evidence="2" id="KW-0175">Coiled coil</keyword>
<accession>A0A7C5Z7F5</accession>
<dbReference type="InterPro" id="IPR004089">
    <property type="entry name" value="MCPsignal_dom"/>
</dbReference>
<dbReference type="PROSITE" id="PS50111">
    <property type="entry name" value="CHEMOTAXIS_TRANSDUC_2"/>
    <property type="match status" value="1"/>
</dbReference>
<keyword evidence="3" id="KW-0472">Membrane</keyword>
<organism evidence="5">
    <name type="scientific">Caldicellulosiruptor owensensis</name>
    <dbReference type="NCBI Taxonomy" id="55205"/>
    <lineage>
        <taxon>Bacteria</taxon>
        <taxon>Bacillati</taxon>
        <taxon>Bacillota</taxon>
        <taxon>Bacillota incertae sedis</taxon>
        <taxon>Caldicellulosiruptorales</taxon>
        <taxon>Caldicellulosiruptoraceae</taxon>
        <taxon>Caldicellulosiruptor</taxon>
    </lineage>
</organism>
<gene>
    <name evidence="5" type="ORF">ENL71_01675</name>
</gene>
<sequence>MAWYLYAFFILMLIVIVAEGFLIVKKSKKIQNIIYFMATRVDESKVPKEFINLYKSRIQMIEKPLKDEIYKLRAENESLKDKIEKSNFESYRNEIYQRFKTLFMSLGEVTEAFKMVLDEINEALIKNLEDMNIRSTTVESDLVKGKNKISKSVEDINLILNQMRDLSKDVLNLSNHIEKMERVAGIINDIVKEISFISLNAQIEANKMKDSLTFSLLASEMRKLADGGKQNLKEISKAMANVVDDINANNKKIENFVNRIEELENSTREITDEIDSLSNLISSVLKYQEELYNQIKQHFAGIQEIVGVLENIYVEATQILDKNSEEDKEVINV</sequence>
<evidence type="ECO:0000313" key="5">
    <source>
        <dbReference type="EMBL" id="HHS01238.1"/>
    </source>
</evidence>
<feature type="transmembrane region" description="Helical" evidence="3">
    <location>
        <begin position="6"/>
        <end position="24"/>
    </location>
</feature>